<keyword evidence="8" id="KW-1185">Reference proteome</keyword>
<dbReference type="EMBL" id="JAEDAL010000002">
    <property type="protein sequence ID" value="MBH9552298.1"/>
    <property type="molecule type" value="Genomic_DNA"/>
</dbReference>
<dbReference type="PROSITE" id="PS50893">
    <property type="entry name" value="ABC_TRANSPORTER_2"/>
    <property type="match status" value="1"/>
</dbReference>
<gene>
    <name evidence="7" type="ORF">I7X43_05470</name>
</gene>
<dbReference type="PROSITE" id="PS00211">
    <property type="entry name" value="ABC_TRANSPORTER_1"/>
    <property type="match status" value="1"/>
</dbReference>
<keyword evidence="4" id="KW-0547">Nucleotide-binding</keyword>
<evidence type="ECO:0000259" key="6">
    <source>
        <dbReference type="PROSITE" id="PS50893"/>
    </source>
</evidence>
<dbReference type="Proteomes" id="UP000620139">
    <property type="component" value="Unassembled WGS sequence"/>
</dbReference>
<evidence type="ECO:0000256" key="4">
    <source>
        <dbReference type="ARBA" id="ARBA00022741"/>
    </source>
</evidence>
<dbReference type="RefSeq" id="WP_198099919.1">
    <property type="nucleotide sequence ID" value="NZ_JAEDAL010000002.1"/>
</dbReference>
<name>A0A931IX68_9BURK</name>
<dbReference type="CDD" id="cd03230">
    <property type="entry name" value="ABC_DR_subfamily_A"/>
    <property type="match status" value="1"/>
</dbReference>
<dbReference type="PANTHER" id="PTHR43335:SF4">
    <property type="entry name" value="ABC TRANSPORTER, ATP-BINDING PROTEIN"/>
    <property type="match status" value="1"/>
</dbReference>
<organism evidence="7 8">
    <name type="scientific">Inhella gelatinilytica</name>
    <dbReference type="NCBI Taxonomy" id="2795030"/>
    <lineage>
        <taxon>Bacteria</taxon>
        <taxon>Pseudomonadati</taxon>
        <taxon>Pseudomonadota</taxon>
        <taxon>Betaproteobacteria</taxon>
        <taxon>Burkholderiales</taxon>
        <taxon>Sphaerotilaceae</taxon>
        <taxon>Inhella</taxon>
    </lineage>
</organism>
<evidence type="ECO:0000313" key="7">
    <source>
        <dbReference type="EMBL" id="MBH9552298.1"/>
    </source>
</evidence>
<evidence type="ECO:0000256" key="5">
    <source>
        <dbReference type="ARBA" id="ARBA00022840"/>
    </source>
</evidence>
<evidence type="ECO:0000256" key="1">
    <source>
        <dbReference type="ARBA" id="ARBA00005417"/>
    </source>
</evidence>
<dbReference type="InterPro" id="IPR017871">
    <property type="entry name" value="ABC_transporter-like_CS"/>
</dbReference>
<comment type="similarity">
    <text evidence="1">Belongs to the ABC transporter superfamily.</text>
</comment>
<dbReference type="PANTHER" id="PTHR43335">
    <property type="entry name" value="ABC TRANSPORTER, ATP-BINDING PROTEIN"/>
    <property type="match status" value="1"/>
</dbReference>
<dbReference type="InterPro" id="IPR003593">
    <property type="entry name" value="AAA+_ATPase"/>
</dbReference>
<dbReference type="GO" id="GO:0016887">
    <property type="term" value="F:ATP hydrolysis activity"/>
    <property type="evidence" value="ECO:0007669"/>
    <property type="project" value="InterPro"/>
</dbReference>
<keyword evidence="5 7" id="KW-0067">ATP-binding</keyword>
<dbReference type="InterPro" id="IPR027417">
    <property type="entry name" value="P-loop_NTPase"/>
</dbReference>
<accession>A0A931IX68</accession>
<dbReference type="Gene3D" id="3.40.50.300">
    <property type="entry name" value="P-loop containing nucleotide triphosphate hydrolases"/>
    <property type="match status" value="1"/>
</dbReference>
<keyword evidence="3" id="KW-0472">Membrane</keyword>
<sequence>MTARAPIALQGVRKAFGPLVAVDGVDLTVPRGELFGLIGHNGAGKSTLFRIMLGLTPADAGEVQVAGCAVGSPAWQAARARIGYLPEQLALYDNLNAVETLTFFAQLKRADASQIEPLLARVGLSAAAGRPVRTYSKGMRQRLGLAQALLGTPQVLFLDEPTNGLDPQAIREFYELLDGLRRQGVTVIITSHILAELQQRVDRLAILASGRIVAQGSVQELREALALPLTVSLWGEPSVLAAAQTAVGDCATAQQDGAGLHLRCERVHKMEVLARLAPLASQLADLQIHEPSLEDLYFGVAA</sequence>
<dbReference type="SMART" id="SM00382">
    <property type="entry name" value="AAA"/>
    <property type="match status" value="1"/>
</dbReference>
<proteinExistence type="inferred from homology"/>
<evidence type="ECO:0000313" key="8">
    <source>
        <dbReference type="Proteomes" id="UP000620139"/>
    </source>
</evidence>
<evidence type="ECO:0000256" key="2">
    <source>
        <dbReference type="ARBA" id="ARBA00022448"/>
    </source>
</evidence>
<evidence type="ECO:0000256" key="3">
    <source>
        <dbReference type="ARBA" id="ARBA00022475"/>
    </source>
</evidence>
<dbReference type="InterPro" id="IPR003439">
    <property type="entry name" value="ABC_transporter-like_ATP-bd"/>
</dbReference>
<protein>
    <submittedName>
        <fullName evidence="7">ABC transporter ATP-binding protein</fullName>
    </submittedName>
</protein>
<dbReference type="GO" id="GO:0005524">
    <property type="term" value="F:ATP binding"/>
    <property type="evidence" value="ECO:0007669"/>
    <property type="project" value="UniProtKB-KW"/>
</dbReference>
<keyword evidence="2" id="KW-0813">Transport</keyword>
<dbReference type="AlphaFoldDB" id="A0A931IX68"/>
<reference evidence="7" key="1">
    <citation type="submission" date="2020-12" db="EMBL/GenBank/DDBJ databases">
        <title>The genome sequence of Inhella sp. 4Y17.</title>
        <authorList>
            <person name="Liu Y."/>
        </authorList>
    </citation>
    <scope>NUCLEOTIDE SEQUENCE</scope>
    <source>
        <strain evidence="7">4Y10</strain>
    </source>
</reference>
<keyword evidence="3" id="KW-1003">Cell membrane</keyword>
<dbReference type="Pfam" id="PF00005">
    <property type="entry name" value="ABC_tran"/>
    <property type="match status" value="1"/>
</dbReference>
<comment type="caution">
    <text evidence="7">The sequence shown here is derived from an EMBL/GenBank/DDBJ whole genome shotgun (WGS) entry which is preliminary data.</text>
</comment>
<feature type="domain" description="ABC transporter" evidence="6">
    <location>
        <begin position="7"/>
        <end position="234"/>
    </location>
</feature>
<dbReference type="SUPFAM" id="SSF52540">
    <property type="entry name" value="P-loop containing nucleoside triphosphate hydrolases"/>
    <property type="match status" value="1"/>
</dbReference>